<dbReference type="GO" id="GO:0005524">
    <property type="term" value="F:ATP binding"/>
    <property type="evidence" value="ECO:0007669"/>
    <property type="project" value="UniProtKB-KW"/>
</dbReference>
<dbReference type="PANTHER" id="PTHR11669">
    <property type="entry name" value="REPLICATION FACTOR C / DNA POLYMERASE III GAMMA-TAU SUBUNIT"/>
    <property type="match status" value="1"/>
</dbReference>
<keyword evidence="7" id="KW-0862">Zinc</keyword>
<keyword evidence="3 11" id="KW-0548">Nucleotidyltransferase</keyword>
<dbReference type="SMART" id="SM00382">
    <property type="entry name" value="AAA"/>
    <property type="match status" value="1"/>
</dbReference>
<dbReference type="Pfam" id="PF12169">
    <property type="entry name" value="DNA_pol3_gamma3"/>
    <property type="match status" value="1"/>
</dbReference>
<dbReference type="Pfam" id="PF13177">
    <property type="entry name" value="DNA_pol3_delta2"/>
    <property type="match status" value="1"/>
</dbReference>
<dbReference type="GO" id="GO:0009360">
    <property type="term" value="C:DNA polymerase III complex"/>
    <property type="evidence" value="ECO:0007669"/>
    <property type="project" value="InterPro"/>
</dbReference>
<dbReference type="Pfam" id="PF22608">
    <property type="entry name" value="DNAX_ATPase_lid"/>
    <property type="match status" value="1"/>
</dbReference>
<dbReference type="InterPro" id="IPR012763">
    <property type="entry name" value="DNA_pol_III_sug/sutau_N"/>
</dbReference>
<dbReference type="GO" id="GO:0003887">
    <property type="term" value="F:DNA-directed DNA polymerase activity"/>
    <property type="evidence" value="ECO:0007669"/>
    <property type="project" value="UniProtKB-KW"/>
</dbReference>
<proteinExistence type="inferred from homology"/>
<dbReference type="SUPFAM" id="SSF48019">
    <property type="entry name" value="post-AAA+ oligomerization domain-like"/>
    <property type="match status" value="1"/>
</dbReference>
<comment type="catalytic activity">
    <reaction evidence="10 11">
        <text>DNA(n) + a 2'-deoxyribonucleoside 5'-triphosphate = DNA(n+1) + diphosphate</text>
        <dbReference type="Rhea" id="RHEA:22508"/>
        <dbReference type="Rhea" id="RHEA-COMP:17339"/>
        <dbReference type="Rhea" id="RHEA-COMP:17340"/>
        <dbReference type="ChEBI" id="CHEBI:33019"/>
        <dbReference type="ChEBI" id="CHEBI:61560"/>
        <dbReference type="ChEBI" id="CHEBI:173112"/>
        <dbReference type="EC" id="2.7.7.7"/>
    </reaction>
</comment>
<dbReference type="GO" id="GO:0003677">
    <property type="term" value="F:DNA binding"/>
    <property type="evidence" value="ECO:0007669"/>
    <property type="project" value="InterPro"/>
</dbReference>
<feature type="compositionally biased region" description="Low complexity" evidence="12">
    <location>
        <begin position="444"/>
        <end position="457"/>
    </location>
</feature>
<dbReference type="EMBL" id="FQZR01000005">
    <property type="protein sequence ID" value="SHJ40621.1"/>
    <property type="molecule type" value="Genomic_DNA"/>
</dbReference>
<evidence type="ECO:0000256" key="1">
    <source>
        <dbReference type="ARBA" id="ARBA00006360"/>
    </source>
</evidence>
<evidence type="ECO:0000313" key="15">
    <source>
        <dbReference type="Proteomes" id="UP000184001"/>
    </source>
</evidence>
<dbReference type="InterPro" id="IPR008921">
    <property type="entry name" value="DNA_pol3_clamp-load_cplx_C"/>
</dbReference>
<evidence type="ECO:0000256" key="4">
    <source>
        <dbReference type="ARBA" id="ARBA00022705"/>
    </source>
</evidence>
<keyword evidence="2 11" id="KW-0808">Transferase</keyword>
<feature type="compositionally biased region" description="Pro residues" evidence="12">
    <location>
        <begin position="458"/>
        <end position="470"/>
    </location>
</feature>
<dbReference type="NCBIfam" id="NF011520">
    <property type="entry name" value="PRK14959.1"/>
    <property type="match status" value="1"/>
</dbReference>
<feature type="compositionally biased region" description="Polar residues" evidence="12">
    <location>
        <begin position="372"/>
        <end position="392"/>
    </location>
</feature>
<comment type="caution">
    <text evidence="14">The sequence shown here is derived from an EMBL/GenBank/DDBJ whole genome shotgun (WGS) entry which is preliminary data.</text>
</comment>
<keyword evidence="8 11" id="KW-0067">ATP-binding</keyword>
<dbReference type="GO" id="GO:0006261">
    <property type="term" value="P:DNA-templated DNA replication"/>
    <property type="evidence" value="ECO:0007669"/>
    <property type="project" value="TreeGrafter"/>
</dbReference>
<dbReference type="InterPro" id="IPR045085">
    <property type="entry name" value="HLD_clamp_pol_III_gamma_tau"/>
</dbReference>
<comment type="similarity">
    <text evidence="1 11">Belongs to the DnaX/STICHEL family.</text>
</comment>
<evidence type="ECO:0000256" key="7">
    <source>
        <dbReference type="ARBA" id="ARBA00022833"/>
    </source>
</evidence>
<evidence type="ECO:0000256" key="3">
    <source>
        <dbReference type="ARBA" id="ARBA00022695"/>
    </source>
</evidence>
<evidence type="ECO:0000256" key="6">
    <source>
        <dbReference type="ARBA" id="ARBA00022741"/>
    </source>
</evidence>
<dbReference type="InterPro" id="IPR027417">
    <property type="entry name" value="P-loop_NTPase"/>
</dbReference>
<dbReference type="FunFam" id="1.10.8.60:FF:000013">
    <property type="entry name" value="DNA polymerase III subunit gamma/tau"/>
    <property type="match status" value="1"/>
</dbReference>
<keyword evidence="4 11" id="KW-0235">DNA replication</keyword>
<dbReference type="Proteomes" id="UP000184001">
    <property type="component" value="Unassembled WGS sequence"/>
</dbReference>
<evidence type="ECO:0000259" key="13">
    <source>
        <dbReference type="SMART" id="SM00382"/>
    </source>
</evidence>
<dbReference type="AlphaFoldDB" id="A0A8G2CAV9"/>
<evidence type="ECO:0000256" key="9">
    <source>
        <dbReference type="ARBA" id="ARBA00022932"/>
    </source>
</evidence>
<dbReference type="Gene3D" id="1.20.272.10">
    <property type="match status" value="1"/>
</dbReference>
<evidence type="ECO:0000256" key="10">
    <source>
        <dbReference type="ARBA" id="ARBA00049244"/>
    </source>
</evidence>
<protein>
    <recommendedName>
        <fullName evidence="11">DNA polymerase III subunit gamma/tau</fullName>
        <ecNumber evidence="11">2.7.7.7</ecNumber>
    </recommendedName>
</protein>
<dbReference type="NCBIfam" id="TIGR02397">
    <property type="entry name" value="dnaX_nterm"/>
    <property type="match status" value="1"/>
</dbReference>
<sequence>MSTAALTTAYRPQRFADVAGQETVKSVLSRAAKEDKVAPAYLFSGTRGVGKTTIARIFAKALNCKNAPTNEPCNECEHCKKITQGMHVDVVEIDGASNRGIDDARRLRESIGYAAMEGRYKVFIIDEAHMLTRDAFNALLKTLEEPPKGVTFILATTESHKFPITIISRCQHYTFKMLTEQELVDHLTKILELEKCEYDPVAVRLIARRAAGSVRDSMSLLGQVLALGNDRLEVADVRSILGLAGQELFFSVMDAMKNQDVIALSQVIRDILEQGVDIGFFLRELGNTWRNLFMLKQAGEQALPLLNLPAAEAQQWLELAPQFALSHVHACWQLTLEGQRRVLTSLEPAMALELLLLNLAFLPKLISTESLSRGTGAPQQPTGQRPASQQNTPEAAPQRQEAPQQQASYQPQQSAPQQASQSQPPHRQQTQRQTPPHRQEPPHRQQQQRSPIQNSMPPSMPPMDAPPMELPPELGGTNNSMSAPPPDIPPSGGGDASSNNQPSDLTRWSEFLESCQKQDETGGKSLQYLAQATGKRFGDTLQITAAGRTQYDMLNSTDTIALLTHRAREWYGTATVTLKEPETEARSYHELKEEIESDPAARLLKEELGAELLTFKHKDDPSRK</sequence>
<feature type="domain" description="AAA+ ATPase" evidence="13">
    <location>
        <begin position="37"/>
        <end position="178"/>
    </location>
</feature>
<keyword evidence="5" id="KW-0479">Metal-binding</keyword>
<evidence type="ECO:0000256" key="2">
    <source>
        <dbReference type="ARBA" id="ARBA00022679"/>
    </source>
</evidence>
<comment type="subunit">
    <text evidence="11">DNA polymerase III contains a core (composed of alpha, epsilon and theta chains) that associates with a tau subunit. This core dimerizes to form the POLIII' complex. PolIII' associates with the gamma complex (composed of gamma, delta, delta', psi and chi chains) and with the beta chain to form the complete DNA polymerase III complex.</text>
</comment>
<dbReference type="InterPro" id="IPR050238">
    <property type="entry name" value="DNA_Rep/Repair_Clamp_Loader"/>
</dbReference>
<dbReference type="SUPFAM" id="SSF52540">
    <property type="entry name" value="P-loop containing nucleoside triphosphate hydrolases"/>
    <property type="match status" value="1"/>
</dbReference>
<dbReference type="RefSeq" id="WP_020001056.1">
    <property type="nucleotide sequence ID" value="NZ_CP192219.1"/>
</dbReference>
<dbReference type="CDD" id="cd00009">
    <property type="entry name" value="AAA"/>
    <property type="match status" value="1"/>
</dbReference>
<evidence type="ECO:0000256" key="8">
    <source>
        <dbReference type="ARBA" id="ARBA00022840"/>
    </source>
</evidence>
<evidence type="ECO:0000256" key="12">
    <source>
        <dbReference type="SAM" id="MobiDB-lite"/>
    </source>
</evidence>
<accession>A0A8G2CAV9</accession>
<reference evidence="14 15" key="1">
    <citation type="submission" date="2016-11" db="EMBL/GenBank/DDBJ databases">
        <authorList>
            <person name="Varghese N."/>
            <person name="Submissions S."/>
        </authorList>
    </citation>
    <scope>NUCLEOTIDE SEQUENCE [LARGE SCALE GENOMIC DNA]</scope>
    <source>
        <strain evidence="14 15">DSM 17919</strain>
    </source>
</reference>
<dbReference type="Gene3D" id="1.10.8.60">
    <property type="match status" value="1"/>
</dbReference>
<feature type="compositionally biased region" description="Low complexity" evidence="12">
    <location>
        <begin position="393"/>
        <end position="436"/>
    </location>
</feature>
<comment type="function">
    <text evidence="11">DNA polymerase III is a complex, multichain enzyme responsible for most of the replicative synthesis in bacteria. This DNA polymerase also exhibits 3' to 5' exonuclease activity.</text>
</comment>
<keyword evidence="6 11" id="KW-0547">Nucleotide-binding</keyword>
<dbReference type="PANTHER" id="PTHR11669:SF0">
    <property type="entry name" value="PROTEIN STICHEL-LIKE 2"/>
    <property type="match status" value="1"/>
</dbReference>
<organism evidence="14 15">
    <name type="scientific">Halodesulfovibrio aestuarii</name>
    <dbReference type="NCBI Taxonomy" id="126333"/>
    <lineage>
        <taxon>Bacteria</taxon>
        <taxon>Pseudomonadati</taxon>
        <taxon>Thermodesulfobacteriota</taxon>
        <taxon>Desulfovibrionia</taxon>
        <taxon>Desulfovibrionales</taxon>
        <taxon>Desulfovibrionaceae</taxon>
        <taxon>Halodesulfovibrio</taxon>
    </lineage>
</organism>
<feature type="region of interest" description="Disordered" evidence="12">
    <location>
        <begin position="372"/>
        <end position="504"/>
    </location>
</feature>
<evidence type="ECO:0000313" key="14">
    <source>
        <dbReference type="EMBL" id="SHJ40621.1"/>
    </source>
</evidence>
<evidence type="ECO:0000256" key="11">
    <source>
        <dbReference type="RuleBase" id="RU364063"/>
    </source>
</evidence>
<dbReference type="FunFam" id="3.40.50.300:FF:000014">
    <property type="entry name" value="DNA polymerase III subunit gamma/tau"/>
    <property type="match status" value="1"/>
</dbReference>
<dbReference type="Gene3D" id="3.40.50.300">
    <property type="entry name" value="P-loop containing nucleotide triphosphate hydrolases"/>
    <property type="match status" value="1"/>
</dbReference>
<dbReference type="InterPro" id="IPR003593">
    <property type="entry name" value="AAA+_ATPase"/>
</dbReference>
<name>A0A8G2CAV9_9BACT</name>
<dbReference type="GO" id="GO:0046872">
    <property type="term" value="F:metal ion binding"/>
    <property type="evidence" value="ECO:0007669"/>
    <property type="project" value="UniProtKB-KW"/>
</dbReference>
<dbReference type="NCBIfam" id="NF004046">
    <property type="entry name" value="PRK05563.1"/>
    <property type="match status" value="1"/>
</dbReference>
<dbReference type="EC" id="2.7.7.7" evidence="11"/>
<dbReference type="InterPro" id="IPR022754">
    <property type="entry name" value="DNA_pol_III_gamma-3"/>
</dbReference>
<evidence type="ECO:0000256" key="5">
    <source>
        <dbReference type="ARBA" id="ARBA00022723"/>
    </source>
</evidence>
<gene>
    <name evidence="11" type="primary">dnaX</name>
    <name evidence="14" type="ORF">SAMN05660830_02382</name>
</gene>
<dbReference type="CDD" id="cd18137">
    <property type="entry name" value="HLD_clamp_pol_III_gamma_tau"/>
    <property type="match status" value="1"/>
</dbReference>
<keyword evidence="9 11" id="KW-0239">DNA-directed DNA polymerase</keyword>